<protein>
    <recommendedName>
        <fullName evidence="9">RRM domain-containing protein</fullName>
    </recommendedName>
</protein>
<keyword evidence="11" id="KW-1185">Reference proteome</keyword>
<name>A0AA88MAX7_TACVA</name>
<keyword evidence="5 7" id="KW-0694">RNA-binding</keyword>
<dbReference type="Gene3D" id="3.30.70.330">
    <property type="match status" value="3"/>
</dbReference>
<dbReference type="InterPro" id="IPR000504">
    <property type="entry name" value="RRM_dom"/>
</dbReference>
<feature type="region of interest" description="Disordered" evidence="8">
    <location>
        <begin position="261"/>
        <end position="281"/>
    </location>
</feature>
<dbReference type="GO" id="GO:0005634">
    <property type="term" value="C:nucleus"/>
    <property type="evidence" value="ECO:0007669"/>
    <property type="project" value="UniProtKB-SubCell"/>
</dbReference>
<evidence type="ECO:0000313" key="11">
    <source>
        <dbReference type="Proteomes" id="UP001187315"/>
    </source>
</evidence>
<keyword evidence="4" id="KW-0677">Repeat</keyword>
<dbReference type="AlphaFoldDB" id="A0AA88MAX7"/>
<dbReference type="PANTHER" id="PTHR48025">
    <property type="entry name" value="OS02G0815200 PROTEIN"/>
    <property type="match status" value="1"/>
</dbReference>
<accession>A0AA88MAX7</accession>
<evidence type="ECO:0000259" key="9">
    <source>
        <dbReference type="PROSITE" id="PS50102"/>
    </source>
</evidence>
<dbReference type="InterPro" id="IPR035979">
    <property type="entry name" value="RBD_domain_sf"/>
</dbReference>
<evidence type="ECO:0000256" key="1">
    <source>
        <dbReference type="ARBA" id="ARBA00004123"/>
    </source>
</evidence>
<evidence type="ECO:0000256" key="4">
    <source>
        <dbReference type="ARBA" id="ARBA00022737"/>
    </source>
</evidence>
<dbReference type="InterPro" id="IPR050502">
    <property type="entry name" value="Euk_RNA-bind_prot"/>
</dbReference>
<feature type="domain" description="RRM" evidence="9">
    <location>
        <begin position="90"/>
        <end position="162"/>
    </location>
</feature>
<dbReference type="Pfam" id="PF00076">
    <property type="entry name" value="RRM_1"/>
    <property type="match status" value="3"/>
</dbReference>
<dbReference type="SUPFAM" id="SSF54928">
    <property type="entry name" value="RNA-binding domain, RBD"/>
    <property type="match status" value="2"/>
</dbReference>
<keyword evidence="6" id="KW-0539">Nucleus</keyword>
<dbReference type="InterPro" id="IPR012677">
    <property type="entry name" value="Nucleotide-bd_a/b_plait_sf"/>
</dbReference>
<sequence>MFALFVGNLHPEVSELMLVNRFCPAGPIQSVHVCRDRETGSSLGYAYVNFYHRTDAEQALRLFNFELLLERPMRVMWSRWEPTAKVIKGGNIIIKNLDLSIDDAALFDTFSMFGRIVSCKVVESKGFGYIQFEAPEAAAMAIERVNGMLLKGRQVTIEYFKPREERQVKEAHPSSQNQSTNLYIKNIDYSVDTECMYMTFAQFGTITSAKVIMANGCSKGFGFVCFKSSQDAMRAMNAMNGMMWGRKKVYVGLAKNKKDRQPLLQRTNSVEPVETAAPLDSVEPVETAAPLDSVEAVETAAPLESVEAVETAAPLDSVEAVETAAPLDSVEAVETAAPLDSVEDVETAASIDSVKAAETGAPLDSAEAAAPLDSAETAAPLDSVEASETAAPLDSVEAVETAAPLDSVETTAPLDFVKAVETAAPLDSAKPAAPLESAEMAAQENKVEAGEMAVSEDTVKGSLVTLELPNTTKLKASTSMEFLGKPEDDL</sequence>
<dbReference type="SMART" id="SM00360">
    <property type="entry name" value="RRM"/>
    <property type="match status" value="3"/>
</dbReference>
<dbReference type="GO" id="GO:0003729">
    <property type="term" value="F:mRNA binding"/>
    <property type="evidence" value="ECO:0007669"/>
    <property type="project" value="TreeGrafter"/>
</dbReference>
<feature type="domain" description="RRM" evidence="9">
    <location>
        <begin position="180"/>
        <end position="256"/>
    </location>
</feature>
<evidence type="ECO:0000256" key="6">
    <source>
        <dbReference type="ARBA" id="ARBA00023242"/>
    </source>
</evidence>
<dbReference type="PROSITE" id="PS50102">
    <property type="entry name" value="RRM"/>
    <property type="match status" value="3"/>
</dbReference>
<feature type="domain" description="RRM" evidence="9">
    <location>
        <begin position="2"/>
        <end position="80"/>
    </location>
</feature>
<evidence type="ECO:0000256" key="7">
    <source>
        <dbReference type="PROSITE-ProRule" id="PRU00176"/>
    </source>
</evidence>
<dbReference type="GO" id="GO:0005737">
    <property type="term" value="C:cytoplasm"/>
    <property type="evidence" value="ECO:0007669"/>
    <property type="project" value="UniProtKB-SubCell"/>
</dbReference>
<evidence type="ECO:0000256" key="8">
    <source>
        <dbReference type="SAM" id="MobiDB-lite"/>
    </source>
</evidence>
<evidence type="ECO:0000256" key="3">
    <source>
        <dbReference type="ARBA" id="ARBA00022490"/>
    </source>
</evidence>
<dbReference type="FunFam" id="3.30.70.330:FF:000651">
    <property type="entry name" value="Poly(A) binding protein cytoplasmic 1 like"/>
    <property type="match status" value="1"/>
</dbReference>
<comment type="subcellular location">
    <subcellularLocation>
        <location evidence="2">Cytoplasm</location>
    </subcellularLocation>
    <subcellularLocation>
        <location evidence="1">Nucleus</location>
    </subcellularLocation>
</comment>
<comment type="caution">
    <text evidence="10">The sequence shown here is derived from an EMBL/GenBank/DDBJ whole genome shotgun (WGS) entry which is preliminary data.</text>
</comment>
<dbReference type="Proteomes" id="UP001187315">
    <property type="component" value="Unassembled WGS sequence"/>
</dbReference>
<dbReference type="PANTHER" id="PTHR48025:SF1">
    <property type="entry name" value="RRM DOMAIN-CONTAINING PROTEIN"/>
    <property type="match status" value="1"/>
</dbReference>
<organism evidence="10 11">
    <name type="scientific">Tachysurus vachellii</name>
    <name type="common">Darkbarbel catfish</name>
    <name type="synonym">Pelteobagrus vachellii</name>
    <dbReference type="NCBI Taxonomy" id="175792"/>
    <lineage>
        <taxon>Eukaryota</taxon>
        <taxon>Metazoa</taxon>
        <taxon>Chordata</taxon>
        <taxon>Craniata</taxon>
        <taxon>Vertebrata</taxon>
        <taxon>Euteleostomi</taxon>
        <taxon>Actinopterygii</taxon>
        <taxon>Neopterygii</taxon>
        <taxon>Teleostei</taxon>
        <taxon>Ostariophysi</taxon>
        <taxon>Siluriformes</taxon>
        <taxon>Bagridae</taxon>
        <taxon>Tachysurus</taxon>
    </lineage>
</organism>
<dbReference type="EMBL" id="JAVHJS010000015">
    <property type="protein sequence ID" value="KAK2834216.1"/>
    <property type="molecule type" value="Genomic_DNA"/>
</dbReference>
<evidence type="ECO:0000256" key="5">
    <source>
        <dbReference type="ARBA" id="ARBA00022884"/>
    </source>
</evidence>
<reference evidence="10" key="1">
    <citation type="submission" date="2023-08" db="EMBL/GenBank/DDBJ databases">
        <title>Pelteobagrus vachellii genome.</title>
        <authorList>
            <person name="Liu H."/>
        </authorList>
    </citation>
    <scope>NUCLEOTIDE SEQUENCE</scope>
    <source>
        <strain evidence="10">PRFRI_2022a</strain>
        <tissue evidence="10">Muscle</tissue>
    </source>
</reference>
<proteinExistence type="predicted"/>
<keyword evidence="3" id="KW-0963">Cytoplasm</keyword>
<gene>
    <name evidence="10" type="ORF">Q7C36_014917</name>
</gene>
<evidence type="ECO:0000256" key="2">
    <source>
        <dbReference type="ARBA" id="ARBA00004496"/>
    </source>
</evidence>
<evidence type="ECO:0000313" key="10">
    <source>
        <dbReference type="EMBL" id="KAK2834216.1"/>
    </source>
</evidence>